<proteinExistence type="predicted"/>
<feature type="compositionally biased region" description="Polar residues" evidence="3">
    <location>
        <begin position="72"/>
        <end position="94"/>
    </location>
</feature>
<comment type="subcellular location">
    <subcellularLocation>
        <location evidence="1">Membrane</location>
        <topology evidence="1">Single-pass membrane protein</topology>
    </subcellularLocation>
</comment>
<dbReference type="KEGG" id="muo:115457560"/>
<evidence type="ECO:0000256" key="3">
    <source>
        <dbReference type="SAM" id="MobiDB-lite"/>
    </source>
</evidence>
<dbReference type="OrthoDB" id="538816at2759"/>
<keyword evidence="4" id="KW-0472">Membrane</keyword>
<dbReference type="SUPFAM" id="SSF56436">
    <property type="entry name" value="C-type lectin-like"/>
    <property type="match status" value="1"/>
</dbReference>
<dbReference type="GeneID" id="115457560"/>
<feature type="domain" description="C-type lectin" evidence="5">
    <location>
        <begin position="109"/>
        <end position="218"/>
    </location>
</feature>
<evidence type="ECO:0000256" key="1">
    <source>
        <dbReference type="ARBA" id="ARBA00004167"/>
    </source>
</evidence>
<gene>
    <name evidence="7" type="primary">LOC115457560</name>
</gene>
<dbReference type="Pfam" id="PF00059">
    <property type="entry name" value="Lectin_C"/>
    <property type="match status" value="1"/>
</dbReference>
<evidence type="ECO:0000313" key="7">
    <source>
        <dbReference type="RefSeq" id="XP_030042876.1"/>
    </source>
</evidence>
<accession>A0A6P7WP81</accession>
<evidence type="ECO:0000259" key="5">
    <source>
        <dbReference type="PROSITE" id="PS50041"/>
    </source>
</evidence>
<dbReference type="Proteomes" id="UP000515156">
    <property type="component" value="Chromosome 14"/>
</dbReference>
<dbReference type="CDD" id="cd03593">
    <property type="entry name" value="CLECT_NK_receptors_like"/>
    <property type="match status" value="1"/>
</dbReference>
<dbReference type="InParanoid" id="A0A6P7WP81"/>
<dbReference type="InterPro" id="IPR051379">
    <property type="entry name" value="C-type_Lectin_Receptor_IMM"/>
</dbReference>
<dbReference type="Gene3D" id="3.10.100.10">
    <property type="entry name" value="Mannose-Binding Protein A, subunit A"/>
    <property type="match status" value="1"/>
</dbReference>
<dbReference type="InterPro" id="IPR033992">
    <property type="entry name" value="NKR-like_CTLD"/>
</dbReference>
<keyword evidence="2" id="KW-0430">Lectin</keyword>
<dbReference type="SMART" id="SM00034">
    <property type="entry name" value="CLECT"/>
    <property type="match status" value="1"/>
</dbReference>
<dbReference type="InterPro" id="IPR016186">
    <property type="entry name" value="C-type_lectin-like/link_sf"/>
</dbReference>
<evidence type="ECO:0000313" key="6">
    <source>
        <dbReference type="Proteomes" id="UP000515156"/>
    </source>
</evidence>
<feature type="region of interest" description="Disordered" evidence="3">
    <location>
        <begin position="70"/>
        <end position="97"/>
    </location>
</feature>
<sequence>MTGEVLYADLKLPGSSSSSHPPHHARGQLPRWYRSAFRISGVLNVILLLAVIAVSVFGFLYKKDDASRKRTNCNQNTSVPSETFTVTSSPYTTGEGSGAKPCPQDWLLHRGNCYYFSKEERNWSSSREDCEEKGSNLLVIRDQEERDFIQDKTQNMHHWIGLYILSPRNSWTWVDGSPFINGKQFSVSGPLEEGRCVAVKGQHFDSDLCRRPYQWICQEEAEV</sequence>
<dbReference type="FunCoup" id="A0A6P7WP81">
    <property type="interactions" value="104"/>
</dbReference>
<dbReference type="AlphaFoldDB" id="A0A6P7WP81"/>
<dbReference type="InterPro" id="IPR001304">
    <property type="entry name" value="C-type_lectin-like"/>
</dbReference>
<dbReference type="PANTHER" id="PTHR46746">
    <property type="entry name" value="KILLER CELL LECTIN-LIKE RECEPTOR SUBFAMILY F MEMBER 2"/>
    <property type="match status" value="1"/>
</dbReference>
<dbReference type="GO" id="GO:0030246">
    <property type="term" value="F:carbohydrate binding"/>
    <property type="evidence" value="ECO:0007669"/>
    <property type="project" value="UniProtKB-KW"/>
</dbReference>
<dbReference type="GO" id="GO:0005886">
    <property type="term" value="C:plasma membrane"/>
    <property type="evidence" value="ECO:0007669"/>
    <property type="project" value="TreeGrafter"/>
</dbReference>
<organism evidence="6 7">
    <name type="scientific">Microcaecilia unicolor</name>
    <dbReference type="NCBI Taxonomy" id="1415580"/>
    <lineage>
        <taxon>Eukaryota</taxon>
        <taxon>Metazoa</taxon>
        <taxon>Chordata</taxon>
        <taxon>Craniata</taxon>
        <taxon>Vertebrata</taxon>
        <taxon>Euteleostomi</taxon>
        <taxon>Amphibia</taxon>
        <taxon>Gymnophiona</taxon>
        <taxon>Siphonopidae</taxon>
        <taxon>Microcaecilia</taxon>
    </lineage>
</organism>
<keyword evidence="4" id="KW-1133">Transmembrane helix</keyword>
<dbReference type="InterPro" id="IPR016187">
    <property type="entry name" value="CTDL_fold"/>
</dbReference>
<dbReference type="RefSeq" id="XP_030042876.1">
    <property type="nucleotide sequence ID" value="XM_030187016.1"/>
</dbReference>
<dbReference type="PANTHER" id="PTHR46746:SF3">
    <property type="entry name" value="C-TYPE LECTIN DOMAIN-CONTAINING PROTEIN-RELATED"/>
    <property type="match status" value="1"/>
</dbReference>
<name>A0A6P7WP81_9AMPH</name>
<protein>
    <submittedName>
        <fullName evidence="7">Killer cell lectin-like receptor subfamily B member 1B allele B</fullName>
    </submittedName>
</protein>
<evidence type="ECO:0000256" key="2">
    <source>
        <dbReference type="ARBA" id="ARBA00022734"/>
    </source>
</evidence>
<keyword evidence="6" id="KW-1185">Reference proteome</keyword>
<evidence type="ECO:0000256" key="4">
    <source>
        <dbReference type="SAM" id="Phobius"/>
    </source>
</evidence>
<keyword evidence="4" id="KW-0812">Transmembrane</keyword>
<reference evidence="7" key="1">
    <citation type="submission" date="2025-08" db="UniProtKB">
        <authorList>
            <consortium name="RefSeq"/>
        </authorList>
    </citation>
    <scope>IDENTIFICATION</scope>
</reference>
<feature type="transmembrane region" description="Helical" evidence="4">
    <location>
        <begin position="39"/>
        <end position="61"/>
    </location>
</feature>
<dbReference type="PROSITE" id="PS50041">
    <property type="entry name" value="C_TYPE_LECTIN_2"/>
    <property type="match status" value="1"/>
</dbReference>